<evidence type="ECO:0000313" key="7">
    <source>
        <dbReference type="EMBL" id="VAX29572.1"/>
    </source>
</evidence>
<dbReference type="InterPro" id="IPR045462">
    <property type="entry name" value="aa-tRNA-synth_I_cd-bd"/>
</dbReference>
<dbReference type="GO" id="GO:0004812">
    <property type="term" value="F:aminoacyl-tRNA ligase activity"/>
    <property type="evidence" value="ECO:0007669"/>
    <property type="project" value="UniProtKB-KW"/>
</dbReference>
<sequence>LQKYVEKLSALDNPTKEDFEAALKQVAEEAECGAGRIIHPVRLATSGVGIGPGVYDLLFILGKDEVIARINEALKVIPDIKAKFSQ</sequence>
<dbReference type="InterPro" id="IPR020751">
    <property type="entry name" value="aa-tRNA-synth_I_codon-bd_sub2"/>
</dbReference>
<organism evidence="7">
    <name type="scientific">hydrothermal vent metagenome</name>
    <dbReference type="NCBI Taxonomy" id="652676"/>
    <lineage>
        <taxon>unclassified sequences</taxon>
        <taxon>metagenomes</taxon>
        <taxon>ecological metagenomes</taxon>
    </lineage>
</organism>
<feature type="non-terminal residue" evidence="7">
    <location>
        <position position="1"/>
    </location>
</feature>
<keyword evidence="4" id="KW-0648">Protein biosynthesis</keyword>
<dbReference type="GO" id="GO:0000049">
    <property type="term" value="F:tRNA binding"/>
    <property type="evidence" value="ECO:0007669"/>
    <property type="project" value="InterPro"/>
</dbReference>
<dbReference type="SUPFAM" id="SSF48163">
    <property type="entry name" value="An anticodon-binding domain of class I aminoacyl-tRNA synthetases"/>
    <property type="match status" value="1"/>
</dbReference>
<gene>
    <name evidence="7" type="ORF">MNBD_IGNAVI01-3109</name>
</gene>
<dbReference type="EMBL" id="UOGD01000455">
    <property type="protein sequence ID" value="VAX29572.1"/>
    <property type="molecule type" value="Genomic_DNA"/>
</dbReference>
<name>A0A3B1CMN5_9ZZZZ</name>
<dbReference type="Pfam" id="PF19269">
    <property type="entry name" value="Anticodon_2"/>
    <property type="match status" value="1"/>
</dbReference>
<keyword evidence="1" id="KW-0436">Ligase</keyword>
<accession>A0A3B1CMN5</accession>
<evidence type="ECO:0000256" key="3">
    <source>
        <dbReference type="ARBA" id="ARBA00022840"/>
    </source>
</evidence>
<dbReference type="GO" id="GO:0006412">
    <property type="term" value="P:translation"/>
    <property type="evidence" value="ECO:0007669"/>
    <property type="project" value="UniProtKB-KW"/>
</dbReference>
<feature type="domain" description="Aminoacyl-tRNA synthetase class I anticodon-binding" evidence="6">
    <location>
        <begin position="1"/>
        <end position="74"/>
    </location>
</feature>
<dbReference type="InterPro" id="IPR008925">
    <property type="entry name" value="aa_tRNA-synth_I_cd-bd_sf"/>
</dbReference>
<evidence type="ECO:0000256" key="4">
    <source>
        <dbReference type="ARBA" id="ARBA00022917"/>
    </source>
</evidence>
<reference evidence="7" key="1">
    <citation type="submission" date="2018-06" db="EMBL/GenBank/DDBJ databases">
        <authorList>
            <person name="Zhirakovskaya E."/>
        </authorList>
    </citation>
    <scope>NUCLEOTIDE SEQUENCE</scope>
</reference>
<evidence type="ECO:0000256" key="2">
    <source>
        <dbReference type="ARBA" id="ARBA00022741"/>
    </source>
</evidence>
<evidence type="ECO:0000259" key="6">
    <source>
        <dbReference type="Pfam" id="PF19269"/>
    </source>
</evidence>
<evidence type="ECO:0000256" key="1">
    <source>
        <dbReference type="ARBA" id="ARBA00022598"/>
    </source>
</evidence>
<keyword evidence="5" id="KW-0030">Aminoacyl-tRNA synthetase</keyword>
<dbReference type="Gene3D" id="1.10.10.350">
    <property type="match status" value="1"/>
</dbReference>
<evidence type="ECO:0000256" key="5">
    <source>
        <dbReference type="ARBA" id="ARBA00023146"/>
    </source>
</evidence>
<protein>
    <recommendedName>
        <fullName evidence="6">Aminoacyl-tRNA synthetase class I anticodon-binding domain-containing protein</fullName>
    </recommendedName>
</protein>
<keyword evidence="3" id="KW-0067">ATP-binding</keyword>
<dbReference type="AlphaFoldDB" id="A0A3B1CMN5"/>
<dbReference type="GO" id="GO:0005524">
    <property type="term" value="F:ATP binding"/>
    <property type="evidence" value="ECO:0007669"/>
    <property type="project" value="UniProtKB-KW"/>
</dbReference>
<proteinExistence type="predicted"/>
<keyword evidence="2" id="KW-0547">Nucleotide-binding</keyword>